<dbReference type="CDD" id="cd01129">
    <property type="entry name" value="PulE-GspE-like"/>
    <property type="match status" value="1"/>
</dbReference>
<name>A0ABW1AN57_9RHOO</name>
<dbReference type="SUPFAM" id="SSF52540">
    <property type="entry name" value="P-loop containing nucleoside triphosphate hydrolases"/>
    <property type="match status" value="1"/>
</dbReference>
<organism evidence="5 6">
    <name type="scientific">Thauera sinica</name>
    <dbReference type="NCBI Taxonomy" id="2665146"/>
    <lineage>
        <taxon>Bacteria</taxon>
        <taxon>Pseudomonadati</taxon>
        <taxon>Pseudomonadota</taxon>
        <taxon>Betaproteobacteria</taxon>
        <taxon>Rhodocyclales</taxon>
        <taxon>Zoogloeaceae</taxon>
        <taxon>Thauera</taxon>
    </lineage>
</organism>
<dbReference type="RefSeq" id="WP_096448317.1">
    <property type="nucleotide sequence ID" value="NZ_JBHSOG010000014.1"/>
</dbReference>
<dbReference type="PROSITE" id="PS00662">
    <property type="entry name" value="T2SP_E"/>
    <property type="match status" value="1"/>
</dbReference>
<dbReference type="Pfam" id="PF05157">
    <property type="entry name" value="MshEN"/>
    <property type="match status" value="1"/>
</dbReference>
<evidence type="ECO:0000313" key="5">
    <source>
        <dbReference type="EMBL" id="MFC5768733.1"/>
    </source>
</evidence>
<dbReference type="PANTHER" id="PTHR30258:SF1">
    <property type="entry name" value="PROTEIN TRANSPORT PROTEIN HOFB HOMOLOG"/>
    <property type="match status" value="1"/>
</dbReference>
<dbReference type="InterPro" id="IPR027417">
    <property type="entry name" value="P-loop_NTPase"/>
</dbReference>
<comment type="caution">
    <text evidence="5">The sequence shown here is derived from an EMBL/GenBank/DDBJ whole genome shotgun (WGS) entry which is preliminary data.</text>
</comment>
<accession>A0ABW1AN57</accession>
<keyword evidence="3" id="KW-0067">ATP-binding</keyword>
<reference evidence="6" key="1">
    <citation type="journal article" date="2019" name="Int. J. Syst. Evol. Microbiol.">
        <title>The Global Catalogue of Microorganisms (GCM) 10K type strain sequencing project: providing services to taxonomists for standard genome sequencing and annotation.</title>
        <authorList>
            <consortium name="The Broad Institute Genomics Platform"/>
            <consortium name="The Broad Institute Genome Sequencing Center for Infectious Disease"/>
            <person name="Wu L."/>
            <person name="Ma J."/>
        </authorList>
    </citation>
    <scope>NUCLEOTIDE SEQUENCE [LARGE SCALE GENOMIC DNA]</scope>
    <source>
        <strain evidence="6">SHR3</strain>
    </source>
</reference>
<protein>
    <submittedName>
        <fullName evidence="5">GspE/PulE family protein</fullName>
    </submittedName>
</protein>
<dbReference type="SUPFAM" id="SSF160246">
    <property type="entry name" value="EspE N-terminal domain-like"/>
    <property type="match status" value="1"/>
</dbReference>
<gene>
    <name evidence="5" type="ORF">ACFPTN_05055</name>
</gene>
<dbReference type="InterPro" id="IPR007831">
    <property type="entry name" value="T2SS_GspE_N"/>
</dbReference>
<dbReference type="EMBL" id="JBHSOG010000014">
    <property type="protein sequence ID" value="MFC5768733.1"/>
    <property type="molecule type" value="Genomic_DNA"/>
</dbReference>
<evidence type="ECO:0000259" key="4">
    <source>
        <dbReference type="PROSITE" id="PS00662"/>
    </source>
</evidence>
<keyword evidence="2" id="KW-0547">Nucleotide-binding</keyword>
<evidence type="ECO:0000313" key="6">
    <source>
        <dbReference type="Proteomes" id="UP001595974"/>
    </source>
</evidence>
<sequence length="563" mass="60144">MNAPDALRRQLQATPPPAPFSAAELSGAAGGGVALLEGLARLEPDPAVRMARLGASCSLPAIDNARLMALVPDFGAIAFEQALRRECVALREDDGTLLVVVSNPFDDDLLDGLSARLSEGFALALADADTIAACLARHEDEVRRAAGLHMAREDENDGELVEELSLKRISADASPVVKLVNSTLYDALKQGASDIHLETVPAGLVIRYRIDGVLSRVGGAAGAELAEQVVSRLKVMAELDIAERRVPQDGRFKAQAGGREIDFRVSIMPSIHGEDAVLRVLDKEHLSAEMSGLTLESLGFDGASRAVLRRLASEPYGMLLVTGPTGSGKTTTLYATLGETNSGLEKVVTIEDPVEYQLAGVLQIPVNERKGLSFARGLRSILRHDPDKIMVGEIRDGETAEIAVQAALTGHLVFTTVHANNVFDVIGRFMHMGIDPYNLVAALNGVVAQRLVRINCPQCSAPVTPDAELIADSELGDVSGFRFHAGTGCGHCRGSGYKGRRAVAEVLVLDDEVRELILSRAPIRVLKETARRRGFRSLREAVTDLVAAGDTTVEELNRVTLLG</sequence>
<evidence type="ECO:0000256" key="2">
    <source>
        <dbReference type="ARBA" id="ARBA00022741"/>
    </source>
</evidence>
<comment type="similarity">
    <text evidence="1">Belongs to the GSP E family.</text>
</comment>
<dbReference type="Gene3D" id="3.30.450.90">
    <property type="match status" value="1"/>
</dbReference>
<dbReference type="InterPro" id="IPR001482">
    <property type="entry name" value="T2SS/T4SS_dom"/>
</dbReference>
<dbReference type="InterPro" id="IPR037257">
    <property type="entry name" value="T2SS_E_N_sf"/>
</dbReference>
<feature type="domain" description="Bacterial type II secretion system protein E" evidence="4">
    <location>
        <begin position="382"/>
        <end position="396"/>
    </location>
</feature>
<dbReference type="PANTHER" id="PTHR30258">
    <property type="entry name" value="TYPE II SECRETION SYSTEM PROTEIN GSPE-RELATED"/>
    <property type="match status" value="1"/>
</dbReference>
<keyword evidence="6" id="KW-1185">Reference proteome</keyword>
<proteinExistence type="inferred from homology"/>
<dbReference type="Pfam" id="PF00437">
    <property type="entry name" value="T2SSE"/>
    <property type="match status" value="1"/>
</dbReference>
<dbReference type="Gene3D" id="3.40.50.300">
    <property type="entry name" value="P-loop containing nucleotide triphosphate hydrolases"/>
    <property type="match status" value="1"/>
</dbReference>
<evidence type="ECO:0000256" key="1">
    <source>
        <dbReference type="ARBA" id="ARBA00006611"/>
    </source>
</evidence>
<evidence type="ECO:0000256" key="3">
    <source>
        <dbReference type="ARBA" id="ARBA00022840"/>
    </source>
</evidence>
<dbReference type="Proteomes" id="UP001595974">
    <property type="component" value="Unassembled WGS sequence"/>
</dbReference>